<accession>A0A8C1UH63</accession>
<dbReference type="FunFam" id="3.30.160.60:FF:000110">
    <property type="entry name" value="Zinc finger protein-like"/>
    <property type="match status" value="1"/>
</dbReference>
<evidence type="ECO:0000259" key="14">
    <source>
        <dbReference type="PROSITE" id="PS50157"/>
    </source>
</evidence>
<dbReference type="SMART" id="SM00355">
    <property type="entry name" value="ZnF_C2H2"/>
    <property type="match status" value="9"/>
</dbReference>
<dbReference type="Gene3D" id="3.30.160.60">
    <property type="entry name" value="Classic Zinc Finger"/>
    <property type="match status" value="9"/>
</dbReference>
<dbReference type="InterPro" id="IPR050331">
    <property type="entry name" value="Zinc_finger"/>
</dbReference>
<dbReference type="PANTHER" id="PTHR16515:SF49">
    <property type="entry name" value="GASTRULA ZINC FINGER PROTEIN XLCGF49.1-LIKE-RELATED"/>
    <property type="match status" value="1"/>
</dbReference>
<keyword evidence="10" id="KW-0238">DNA-binding</keyword>
<reference evidence="15" key="1">
    <citation type="submission" date="2025-08" db="UniProtKB">
        <authorList>
            <consortium name="Ensembl"/>
        </authorList>
    </citation>
    <scope>IDENTIFICATION</scope>
</reference>
<dbReference type="InterPro" id="IPR036236">
    <property type="entry name" value="Znf_C2H2_sf"/>
</dbReference>
<evidence type="ECO:0000313" key="15">
    <source>
        <dbReference type="Ensembl" id="ENSCCRP00015036774.1"/>
    </source>
</evidence>
<dbReference type="FunFam" id="3.30.160.60:FF:000100">
    <property type="entry name" value="Zinc finger 45-like"/>
    <property type="match status" value="2"/>
</dbReference>
<dbReference type="GO" id="GO:1990837">
    <property type="term" value="F:sequence-specific double-stranded DNA binding"/>
    <property type="evidence" value="ECO:0007669"/>
    <property type="project" value="UniProtKB-ARBA"/>
</dbReference>
<evidence type="ECO:0000256" key="4">
    <source>
        <dbReference type="ARBA" id="ARBA00022723"/>
    </source>
</evidence>
<dbReference type="FunFam" id="3.30.160.60:FF:000446">
    <property type="entry name" value="Zinc finger protein"/>
    <property type="match status" value="1"/>
</dbReference>
<dbReference type="FunFam" id="3.30.160.60:FF:001370">
    <property type="entry name" value="Zinc finger protein"/>
    <property type="match status" value="1"/>
</dbReference>
<sequence>MFRVIVMLEDPSMTHLQCSAWGKEVLVQDFTAYGHLPLSAMKSSHTLSRKTAPKYNVSASVLDCNDGVLRPAIEKSFLGDPRSGSNKEGVETLVLSKMEESGVLFCQRLKYRVKSIQVPDESPLDIKTEAEPFISQPLNCSKTSVKKVSSEPPIKKHICKLCGMEYRQNISLVRHMRIHTGEAPHVCELCGRGFRRKDWLQLHSSVHTGNKRKPAKSFSCDECGKKFTGFTALQSHLYKHRGERPFVCVHCHKTFYSQTNLKRHQVDSHSDNKPFCCPVCGSRFSRLFSLQKHTRTHTRERPFSCPDCGKTFSHKYSMNIHLYKHRGERPFACTHCDKKFFSQTNLNRHHKDSHSGKRFCCSVCGSGFSRLTTLQKHMRIHTGERPFSCPECAKTFPYEYTLKMHLKLFDFGIGGDIKANNRHTGAGHIIRISSKS</sequence>
<feature type="domain" description="C2H2-type" evidence="14">
    <location>
        <begin position="218"/>
        <end position="245"/>
    </location>
</feature>
<dbReference type="PROSITE" id="PS00028">
    <property type="entry name" value="ZINC_FINGER_C2H2_1"/>
    <property type="match status" value="8"/>
</dbReference>
<dbReference type="GO" id="GO:0008270">
    <property type="term" value="F:zinc ion binding"/>
    <property type="evidence" value="ECO:0007669"/>
    <property type="project" value="UniProtKB-KW"/>
</dbReference>
<keyword evidence="11" id="KW-0804">Transcription</keyword>
<dbReference type="FunFam" id="3.30.160.60:FF:002343">
    <property type="entry name" value="Zinc finger protein 33A"/>
    <property type="match status" value="1"/>
</dbReference>
<evidence type="ECO:0000256" key="2">
    <source>
        <dbReference type="ARBA" id="ARBA00004906"/>
    </source>
</evidence>
<keyword evidence="5" id="KW-0677">Repeat</keyword>
<evidence type="ECO:0000256" key="5">
    <source>
        <dbReference type="ARBA" id="ARBA00022737"/>
    </source>
</evidence>
<evidence type="ECO:0000256" key="11">
    <source>
        <dbReference type="ARBA" id="ARBA00023163"/>
    </source>
</evidence>
<dbReference type="Pfam" id="PF13912">
    <property type="entry name" value="zf-C2H2_6"/>
    <property type="match status" value="2"/>
</dbReference>
<keyword evidence="4" id="KW-0479">Metal-binding</keyword>
<dbReference type="GO" id="GO:0010468">
    <property type="term" value="P:regulation of gene expression"/>
    <property type="evidence" value="ECO:0007669"/>
    <property type="project" value="TreeGrafter"/>
</dbReference>
<dbReference type="Proteomes" id="UP000694700">
    <property type="component" value="Unplaced"/>
</dbReference>
<dbReference type="AlphaFoldDB" id="A0A8C1UH63"/>
<feature type="domain" description="C2H2-type" evidence="14">
    <location>
        <begin position="303"/>
        <end position="330"/>
    </location>
</feature>
<dbReference type="GO" id="GO:0005634">
    <property type="term" value="C:nucleus"/>
    <property type="evidence" value="ECO:0007669"/>
    <property type="project" value="UniProtKB-SubCell"/>
</dbReference>
<protein>
    <submittedName>
        <fullName evidence="15">Si:dkeyp-2e4.6</fullName>
    </submittedName>
</protein>
<feature type="domain" description="C2H2-type" evidence="14">
    <location>
        <begin position="157"/>
        <end position="184"/>
    </location>
</feature>
<name>A0A8C1UH63_CYPCA</name>
<evidence type="ECO:0000256" key="10">
    <source>
        <dbReference type="ARBA" id="ARBA00023125"/>
    </source>
</evidence>
<keyword evidence="7" id="KW-0833">Ubl conjugation pathway</keyword>
<dbReference type="PROSITE" id="PS50157">
    <property type="entry name" value="ZINC_FINGER_C2H2_2"/>
    <property type="match status" value="9"/>
</dbReference>
<comment type="similarity">
    <text evidence="3">Belongs to the krueppel C2H2-type zinc-finger protein family.</text>
</comment>
<evidence type="ECO:0000256" key="3">
    <source>
        <dbReference type="ARBA" id="ARBA00006991"/>
    </source>
</evidence>
<dbReference type="PANTHER" id="PTHR16515">
    <property type="entry name" value="PR DOMAIN ZINC FINGER PROTEIN"/>
    <property type="match status" value="1"/>
</dbReference>
<feature type="domain" description="C2H2-type" evidence="14">
    <location>
        <begin position="359"/>
        <end position="386"/>
    </location>
</feature>
<keyword evidence="6 13" id="KW-0863">Zinc-finger</keyword>
<evidence type="ECO:0000256" key="7">
    <source>
        <dbReference type="ARBA" id="ARBA00022786"/>
    </source>
</evidence>
<evidence type="ECO:0000256" key="1">
    <source>
        <dbReference type="ARBA" id="ARBA00004123"/>
    </source>
</evidence>
<feature type="domain" description="C2H2-type" evidence="14">
    <location>
        <begin position="387"/>
        <end position="408"/>
    </location>
</feature>
<feature type="domain" description="C2H2-type" evidence="14">
    <location>
        <begin position="331"/>
        <end position="359"/>
    </location>
</feature>
<evidence type="ECO:0000256" key="12">
    <source>
        <dbReference type="ARBA" id="ARBA00023242"/>
    </source>
</evidence>
<organism evidence="15 16">
    <name type="scientific">Cyprinus carpio</name>
    <name type="common">Common carp</name>
    <dbReference type="NCBI Taxonomy" id="7962"/>
    <lineage>
        <taxon>Eukaryota</taxon>
        <taxon>Metazoa</taxon>
        <taxon>Chordata</taxon>
        <taxon>Craniata</taxon>
        <taxon>Vertebrata</taxon>
        <taxon>Euteleostomi</taxon>
        <taxon>Actinopterygii</taxon>
        <taxon>Neopterygii</taxon>
        <taxon>Teleostei</taxon>
        <taxon>Ostariophysi</taxon>
        <taxon>Cypriniformes</taxon>
        <taxon>Cyprinidae</taxon>
        <taxon>Cyprininae</taxon>
        <taxon>Cyprinus</taxon>
    </lineage>
</organism>
<evidence type="ECO:0000256" key="6">
    <source>
        <dbReference type="ARBA" id="ARBA00022771"/>
    </source>
</evidence>
<comment type="subcellular location">
    <subcellularLocation>
        <location evidence="1">Nucleus</location>
    </subcellularLocation>
</comment>
<dbReference type="FunFam" id="3.30.160.60:FF:000710">
    <property type="entry name" value="Zinc finger protein 768"/>
    <property type="match status" value="1"/>
</dbReference>
<evidence type="ECO:0000256" key="9">
    <source>
        <dbReference type="ARBA" id="ARBA00023015"/>
    </source>
</evidence>
<feature type="domain" description="C2H2-type" evidence="14">
    <location>
        <begin position="185"/>
        <end position="212"/>
    </location>
</feature>
<dbReference type="SUPFAM" id="SSF57667">
    <property type="entry name" value="beta-beta-alpha zinc fingers"/>
    <property type="match status" value="4"/>
</dbReference>
<comment type="pathway">
    <text evidence="2">Protein modification; protein ubiquitination.</text>
</comment>
<dbReference type="FunFam" id="3.30.160.60:FF:000303">
    <property type="entry name" value="Zinc finger protein 41"/>
    <property type="match status" value="1"/>
</dbReference>
<dbReference type="InterPro" id="IPR013087">
    <property type="entry name" value="Znf_C2H2_type"/>
</dbReference>
<keyword evidence="8" id="KW-0862">Zinc</keyword>
<evidence type="ECO:0000256" key="8">
    <source>
        <dbReference type="ARBA" id="ARBA00022833"/>
    </source>
</evidence>
<feature type="domain" description="C2H2-type" evidence="14">
    <location>
        <begin position="246"/>
        <end position="274"/>
    </location>
</feature>
<dbReference type="Ensembl" id="ENSCCRT00015038040.1">
    <property type="protein sequence ID" value="ENSCCRP00015036774.1"/>
    <property type="gene ID" value="ENSCCRG00015015316.1"/>
</dbReference>
<evidence type="ECO:0000313" key="16">
    <source>
        <dbReference type="Proteomes" id="UP000694700"/>
    </source>
</evidence>
<feature type="domain" description="C2H2-type" evidence="14">
    <location>
        <begin position="275"/>
        <end position="302"/>
    </location>
</feature>
<evidence type="ECO:0000256" key="13">
    <source>
        <dbReference type="PROSITE-ProRule" id="PRU00042"/>
    </source>
</evidence>
<keyword evidence="9" id="KW-0805">Transcription regulation</keyword>
<proteinExistence type="inferred from homology"/>
<dbReference type="Pfam" id="PF00096">
    <property type="entry name" value="zf-C2H2"/>
    <property type="match status" value="7"/>
</dbReference>
<keyword evidence="12" id="KW-0539">Nucleus</keyword>